<proteinExistence type="predicted"/>
<gene>
    <name evidence="2" type="ORF">HLB23_03545</name>
</gene>
<keyword evidence="1" id="KW-0472">Membrane</keyword>
<dbReference type="AlphaFoldDB" id="A0A849BXW8"/>
<dbReference type="Proteomes" id="UP000586827">
    <property type="component" value="Unassembled WGS sequence"/>
</dbReference>
<evidence type="ECO:0000313" key="3">
    <source>
        <dbReference type="Proteomes" id="UP000586827"/>
    </source>
</evidence>
<keyword evidence="3" id="KW-1185">Reference proteome</keyword>
<feature type="transmembrane region" description="Helical" evidence="1">
    <location>
        <begin position="60"/>
        <end position="78"/>
    </location>
</feature>
<organism evidence="2 3">
    <name type="scientific">Nocardia uniformis</name>
    <dbReference type="NCBI Taxonomy" id="53432"/>
    <lineage>
        <taxon>Bacteria</taxon>
        <taxon>Bacillati</taxon>
        <taxon>Actinomycetota</taxon>
        <taxon>Actinomycetes</taxon>
        <taxon>Mycobacteriales</taxon>
        <taxon>Nocardiaceae</taxon>
        <taxon>Nocardia</taxon>
    </lineage>
</organism>
<reference evidence="2 3" key="1">
    <citation type="submission" date="2020-05" db="EMBL/GenBank/DDBJ databases">
        <title>MicrobeNet Type strains.</title>
        <authorList>
            <person name="Nicholson A.C."/>
        </authorList>
    </citation>
    <scope>NUCLEOTIDE SEQUENCE [LARGE SCALE GENOMIC DNA]</scope>
    <source>
        <strain evidence="2 3">JCM 3224</strain>
    </source>
</reference>
<comment type="caution">
    <text evidence="2">The sequence shown here is derived from an EMBL/GenBank/DDBJ whole genome shotgun (WGS) entry which is preliminary data.</text>
</comment>
<feature type="transmembrane region" description="Helical" evidence="1">
    <location>
        <begin position="21"/>
        <end position="40"/>
    </location>
</feature>
<protein>
    <submittedName>
        <fullName evidence="2">DUF1049 domain-containing protein</fullName>
    </submittedName>
</protein>
<keyword evidence="1" id="KW-1133">Transmembrane helix</keyword>
<evidence type="ECO:0000313" key="2">
    <source>
        <dbReference type="EMBL" id="NNH68955.1"/>
    </source>
</evidence>
<keyword evidence="1" id="KW-0812">Transmembrane</keyword>
<name>A0A849BXW8_9NOCA</name>
<evidence type="ECO:0000256" key="1">
    <source>
        <dbReference type="SAM" id="Phobius"/>
    </source>
</evidence>
<sequence length="84" mass="9538">MALRRIAMDETAKNPSVLSRLSLNQWLAVALTVLAVLFILANRDRVDIEFLLITIRSPMWLILLVMFAIGWLTGVLTTRKRAKS</sequence>
<dbReference type="EMBL" id="JABELX010000001">
    <property type="protein sequence ID" value="NNH68955.1"/>
    <property type="molecule type" value="Genomic_DNA"/>
</dbReference>
<accession>A0A849BXW8</accession>